<feature type="domain" description="G-protein coupled receptors family 1 profile" evidence="10">
    <location>
        <begin position="50"/>
        <end position="364"/>
    </location>
</feature>
<evidence type="ECO:0000313" key="12">
    <source>
        <dbReference type="RefSeq" id="XP_032824507.1"/>
    </source>
</evidence>
<evidence type="ECO:0000256" key="6">
    <source>
        <dbReference type="ARBA" id="ARBA00023170"/>
    </source>
</evidence>
<feature type="transmembrane region" description="Helical" evidence="9">
    <location>
        <begin position="155"/>
        <end position="175"/>
    </location>
</feature>
<dbReference type="Gene3D" id="1.20.1070.10">
    <property type="entry name" value="Rhodopsin 7-helix transmembrane proteins"/>
    <property type="match status" value="1"/>
</dbReference>
<feature type="region of interest" description="Disordered" evidence="8">
    <location>
        <begin position="501"/>
        <end position="520"/>
    </location>
</feature>
<dbReference type="InterPro" id="IPR000276">
    <property type="entry name" value="GPCR_Rhodpsn"/>
</dbReference>
<dbReference type="GO" id="GO:0032870">
    <property type="term" value="P:cellular response to hormone stimulus"/>
    <property type="evidence" value="ECO:0007669"/>
    <property type="project" value="TreeGrafter"/>
</dbReference>
<feature type="transmembrane region" description="Helical" evidence="9">
    <location>
        <begin position="37"/>
        <end position="60"/>
    </location>
</feature>
<evidence type="ECO:0000256" key="8">
    <source>
        <dbReference type="SAM" id="MobiDB-lite"/>
    </source>
</evidence>
<feature type="transmembrane region" description="Helical" evidence="9">
    <location>
        <begin position="348"/>
        <end position="367"/>
    </location>
</feature>
<dbReference type="PROSITE" id="PS50262">
    <property type="entry name" value="G_PROTEIN_RECEP_F1_2"/>
    <property type="match status" value="1"/>
</dbReference>
<dbReference type="SUPFAM" id="SSF81321">
    <property type="entry name" value="Family A G protein-coupled receptor-like"/>
    <property type="match status" value="1"/>
</dbReference>
<comment type="subcellular location">
    <subcellularLocation>
        <location evidence="1">Cell membrane</location>
        <topology evidence="1">Multi-pass membrane protein</topology>
    </subcellularLocation>
</comment>
<dbReference type="GO" id="GO:0004930">
    <property type="term" value="F:G protein-coupled receptor activity"/>
    <property type="evidence" value="ECO:0007669"/>
    <property type="project" value="UniProtKB-KW"/>
</dbReference>
<protein>
    <submittedName>
        <fullName evidence="12">Probable G-protein coupled receptor 150</fullName>
    </submittedName>
</protein>
<evidence type="ECO:0000256" key="2">
    <source>
        <dbReference type="ARBA" id="ARBA00022475"/>
    </source>
</evidence>
<dbReference type="GO" id="GO:0042277">
    <property type="term" value="F:peptide binding"/>
    <property type="evidence" value="ECO:0007669"/>
    <property type="project" value="TreeGrafter"/>
</dbReference>
<comment type="similarity">
    <text evidence="7">Belongs to the G-protein coupled receptor 1 family.</text>
</comment>
<dbReference type="AlphaFoldDB" id="A0AAJ7TXN1"/>
<evidence type="ECO:0000256" key="7">
    <source>
        <dbReference type="RuleBase" id="RU000688"/>
    </source>
</evidence>
<dbReference type="PRINTS" id="PR00237">
    <property type="entry name" value="GPCRRHODOPSN"/>
</dbReference>
<dbReference type="KEGG" id="pmrn:116950665"/>
<dbReference type="PROSITE" id="PS00237">
    <property type="entry name" value="G_PROTEIN_RECEP_F1_1"/>
    <property type="match status" value="1"/>
</dbReference>
<feature type="region of interest" description="Disordered" evidence="8">
    <location>
        <begin position="469"/>
        <end position="492"/>
    </location>
</feature>
<keyword evidence="5 9" id="KW-0472">Membrane</keyword>
<keyword evidence="6 7" id="KW-0675">Receptor</keyword>
<dbReference type="GO" id="GO:0005886">
    <property type="term" value="C:plasma membrane"/>
    <property type="evidence" value="ECO:0007669"/>
    <property type="project" value="UniProtKB-SubCell"/>
</dbReference>
<accession>A0AAJ7TXN1</accession>
<evidence type="ECO:0000256" key="1">
    <source>
        <dbReference type="ARBA" id="ARBA00004651"/>
    </source>
</evidence>
<evidence type="ECO:0000256" key="9">
    <source>
        <dbReference type="SAM" id="Phobius"/>
    </source>
</evidence>
<feature type="transmembrane region" description="Helical" evidence="9">
    <location>
        <begin position="72"/>
        <end position="96"/>
    </location>
</feature>
<dbReference type="PANTHER" id="PTHR24241">
    <property type="entry name" value="NEUROPEPTIDE RECEPTOR-RELATED G-PROTEIN COUPLED RECEPTOR"/>
    <property type="match status" value="1"/>
</dbReference>
<dbReference type="RefSeq" id="XP_032824507.1">
    <property type="nucleotide sequence ID" value="XM_032968616.1"/>
</dbReference>
<feature type="region of interest" description="Disordered" evidence="8">
    <location>
        <begin position="183"/>
        <end position="203"/>
    </location>
</feature>
<evidence type="ECO:0000259" key="10">
    <source>
        <dbReference type="PROSITE" id="PS50262"/>
    </source>
</evidence>
<dbReference type="InterPro" id="IPR017452">
    <property type="entry name" value="GPCR_Rhodpsn_7TM"/>
</dbReference>
<feature type="transmembrane region" description="Helical" evidence="9">
    <location>
        <begin position="311"/>
        <end position="328"/>
    </location>
</feature>
<feature type="region of interest" description="Disordered" evidence="8">
    <location>
        <begin position="405"/>
        <end position="440"/>
    </location>
</feature>
<keyword evidence="7" id="KW-0807">Transducer</keyword>
<reference evidence="12" key="1">
    <citation type="submission" date="2025-08" db="UniProtKB">
        <authorList>
            <consortium name="RefSeq"/>
        </authorList>
    </citation>
    <scope>IDENTIFICATION</scope>
    <source>
        <tissue evidence="12">Sperm</tissue>
    </source>
</reference>
<evidence type="ECO:0000256" key="4">
    <source>
        <dbReference type="ARBA" id="ARBA00022989"/>
    </source>
</evidence>
<organism evidence="11 12">
    <name type="scientific">Petromyzon marinus</name>
    <name type="common">Sea lamprey</name>
    <dbReference type="NCBI Taxonomy" id="7757"/>
    <lineage>
        <taxon>Eukaryota</taxon>
        <taxon>Metazoa</taxon>
        <taxon>Chordata</taxon>
        <taxon>Craniata</taxon>
        <taxon>Vertebrata</taxon>
        <taxon>Cyclostomata</taxon>
        <taxon>Hyperoartia</taxon>
        <taxon>Petromyzontiformes</taxon>
        <taxon>Petromyzontidae</taxon>
        <taxon>Petromyzon</taxon>
    </lineage>
</organism>
<keyword evidence="11" id="KW-1185">Reference proteome</keyword>
<gene>
    <name evidence="12" type="primary">GPR150</name>
</gene>
<keyword evidence="3 7" id="KW-0812">Transmembrane</keyword>
<feature type="compositionally biased region" description="Pro residues" evidence="8">
    <location>
        <begin position="187"/>
        <end position="203"/>
    </location>
</feature>
<feature type="compositionally biased region" description="Low complexity" evidence="8">
    <location>
        <begin position="483"/>
        <end position="492"/>
    </location>
</feature>
<proteinExistence type="inferred from homology"/>
<keyword evidence="4 9" id="KW-1133">Transmembrane helix</keyword>
<evidence type="ECO:0000313" key="11">
    <source>
        <dbReference type="Proteomes" id="UP001318040"/>
    </source>
</evidence>
<evidence type="ECO:0000256" key="5">
    <source>
        <dbReference type="ARBA" id="ARBA00023136"/>
    </source>
</evidence>
<feature type="transmembrane region" description="Helical" evidence="9">
    <location>
        <begin position="226"/>
        <end position="251"/>
    </location>
</feature>
<keyword evidence="2" id="KW-1003">Cell membrane</keyword>
<feature type="region of interest" description="Disordered" evidence="8">
    <location>
        <begin position="262"/>
        <end position="288"/>
    </location>
</feature>
<feature type="compositionally biased region" description="Basic and acidic residues" evidence="8">
    <location>
        <begin position="418"/>
        <end position="432"/>
    </location>
</feature>
<keyword evidence="7" id="KW-0297">G-protein coupled receptor</keyword>
<sequence>MEVNSSQLWERNGSGDGIDVGRTDTAQTVTYDRSSRIATLATIFALSVLGNASVLAKIACGAARGRRRARRVDVLFSNLAAADLCVALLTLLSQMVWEALEDAWLGGDASCRVLKVAQIFGLMASSNMIVVIALERHRVILYPLEPPLPARRLCLSAWLCALLLSAPQALVFRAVHPDPAQFSLSSPPSPSSPSAPWPPSPSPSPAASGRCVSTFSELPRWHFQAYIIYGATAVFIVPFCVLCVAYTRILYTVWSKERHASPARAAPGTPADSRRRPSNGGRAAKSPAVAALRVKPANSALPRAKVKTLKMTLVIILLFIVCGLPYFVLEMKFAFGSASRADEQVTAVLGIFVASNCAVDPFVYLFFSSDNRYVRYLETSLCFACLHARGRGRRGGAAGLGGGSAALADGRRRSRQQGHADGRAGLRRDRQRDRLRRASRRPGAAVGWTLGPALWGWGGGAAYSEAERGAPAGRWSRGRRGEPSSSSSELESAAWYGTSFSLGQSEGRSASDYSVCESSF</sequence>
<dbReference type="Pfam" id="PF00001">
    <property type="entry name" value="7tm_1"/>
    <property type="match status" value="1"/>
</dbReference>
<evidence type="ECO:0000256" key="3">
    <source>
        <dbReference type="ARBA" id="ARBA00022692"/>
    </source>
</evidence>
<dbReference type="CTD" id="285601"/>
<feature type="transmembrane region" description="Helical" evidence="9">
    <location>
        <begin position="116"/>
        <end position="134"/>
    </location>
</feature>
<dbReference type="PANTHER" id="PTHR24241:SF83">
    <property type="entry name" value="G-PROTEIN COUPLED RECEPTOR 150-RELATED"/>
    <property type="match status" value="1"/>
</dbReference>
<dbReference type="Proteomes" id="UP001318040">
    <property type="component" value="Chromosome 40"/>
</dbReference>
<name>A0AAJ7TXN1_PETMA</name>